<sequence length="130" mass="14017">MRTAIIGTRTANTKHYTQLCKMCDVLATLGGITEVISGGASGADALAERYAKENGLKITVIPADWKTHGKAAGPMRNTEIIEACDQVVALWDGKSTGTADTIRKAKQAGKQVYILRYDETPKVGEQMTLF</sequence>
<keyword evidence="3" id="KW-1185">Reference proteome</keyword>
<accession>A0A7U3ZN35</accession>
<dbReference type="Pfam" id="PF10686">
    <property type="entry name" value="YAcAr"/>
    <property type="match status" value="1"/>
</dbReference>
<evidence type="ECO:0000259" key="1">
    <source>
        <dbReference type="Pfam" id="PF10686"/>
    </source>
</evidence>
<dbReference type="Gene3D" id="3.40.50.450">
    <property type="match status" value="1"/>
</dbReference>
<name>A0A7U3ZN35_RUNSL</name>
<feature type="domain" description="YspA cpYpsA-related SLOG" evidence="1">
    <location>
        <begin position="25"/>
        <end position="68"/>
    </location>
</feature>
<dbReference type="Proteomes" id="UP000000493">
    <property type="component" value="Chromosome"/>
</dbReference>
<dbReference type="KEGG" id="rsi:Runsl_3895"/>
<evidence type="ECO:0000313" key="2">
    <source>
        <dbReference type="EMBL" id="AEI50251.1"/>
    </source>
</evidence>
<dbReference type="SUPFAM" id="SSF102405">
    <property type="entry name" value="MCP/YpsA-like"/>
    <property type="match status" value="1"/>
</dbReference>
<dbReference type="AlphaFoldDB" id="A0A7U3ZN35"/>
<dbReference type="InterPro" id="IPR019627">
    <property type="entry name" value="YAcAr"/>
</dbReference>
<dbReference type="RefSeq" id="WP_013929554.1">
    <property type="nucleotide sequence ID" value="NC_015703.1"/>
</dbReference>
<protein>
    <recommendedName>
        <fullName evidence="1">YspA cpYpsA-related SLOG domain-containing protein</fullName>
    </recommendedName>
</protein>
<reference evidence="3" key="1">
    <citation type="submission" date="2011-06" db="EMBL/GenBank/DDBJ databases">
        <title>The complete genome of chromosome of Runella slithyformis DSM 19594.</title>
        <authorList>
            <consortium name="US DOE Joint Genome Institute (JGI-PGF)"/>
            <person name="Lucas S."/>
            <person name="Han J."/>
            <person name="Lapidus A."/>
            <person name="Bruce D."/>
            <person name="Goodwin L."/>
            <person name="Pitluck S."/>
            <person name="Peters L."/>
            <person name="Kyrpides N."/>
            <person name="Mavromatis K."/>
            <person name="Ivanova N."/>
            <person name="Ovchinnikova G."/>
            <person name="Zhang X."/>
            <person name="Misra M."/>
            <person name="Detter J.C."/>
            <person name="Tapia R."/>
            <person name="Han C."/>
            <person name="Land M."/>
            <person name="Hauser L."/>
            <person name="Markowitz V."/>
            <person name="Cheng J.-F."/>
            <person name="Hugenholtz P."/>
            <person name="Woyke T."/>
            <person name="Wu D."/>
            <person name="Tindall B."/>
            <person name="Faehrich R."/>
            <person name="Brambilla E."/>
            <person name="Klenk H.-P."/>
            <person name="Eisen J.A."/>
        </authorList>
    </citation>
    <scope>NUCLEOTIDE SEQUENCE [LARGE SCALE GENOMIC DNA]</scope>
    <source>
        <strain evidence="3">ATCC 29530 / DSM 19594 / LMG 11500 / NCIMB 11436 / LSU 4</strain>
    </source>
</reference>
<evidence type="ECO:0000313" key="3">
    <source>
        <dbReference type="Proteomes" id="UP000000493"/>
    </source>
</evidence>
<reference evidence="2 3" key="2">
    <citation type="journal article" date="2012" name="Stand. Genomic Sci.">
        <title>Complete genome sequence of the aquatic bacterium Runella slithyformis type strain (LSU 4(T)).</title>
        <authorList>
            <person name="Copeland A."/>
            <person name="Zhang X."/>
            <person name="Misra M."/>
            <person name="Lapidus A."/>
            <person name="Nolan M."/>
            <person name="Lucas S."/>
            <person name="Deshpande S."/>
            <person name="Cheng J.F."/>
            <person name="Tapia R."/>
            <person name="Goodwin L.A."/>
            <person name="Pitluck S."/>
            <person name="Liolios K."/>
            <person name="Pagani I."/>
            <person name="Ivanova N."/>
            <person name="Mikhailova N."/>
            <person name="Pati A."/>
            <person name="Chen A."/>
            <person name="Palaniappan K."/>
            <person name="Land M."/>
            <person name="Hauser L."/>
            <person name="Pan C."/>
            <person name="Jeffries C.D."/>
            <person name="Detter J.C."/>
            <person name="Brambilla E.M."/>
            <person name="Rohde M."/>
            <person name="Djao O.D."/>
            <person name="Goker M."/>
            <person name="Sikorski J."/>
            <person name="Tindall B.J."/>
            <person name="Woyke T."/>
            <person name="Bristow J."/>
            <person name="Eisen J.A."/>
            <person name="Markowitz V."/>
            <person name="Hugenholtz P."/>
            <person name="Kyrpides N.C."/>
            <person name="Klenk H.P."/>
            <person name="Mavromatis K."/>
        </authorList>
    </citation>
    <scope>NUCLEOTIDE SEQUENCE [LARGE SCALE GENOMIC DNA]</scope>
    <source>
        <strain evidence="3">ATCC 29530 / DSM 19594 / LMG 11500 / NCIMB 11436 / LSU 4</strain>
    </source>
</reference>
<proteinExistence type="predicted"/>
<organism evidence="2 3">
    <name type="scientific">Runella slithyformis (strain ATCC 29530 / DSM 19594 / LMG 11500 / NCIMB 11436 / LSU 4)</name>
    <dbReference type="NCBI Taxonomy" id="761193"/>
    <lineage>
        <taxon>Bacteria</taxon>
        <taxon>Pseudomonadati</taxon>
        <taxon>Bacteroidota</taxon>
        <taxon>Cytophagia</taxon>
        <taxon>Cytophagales</taxon>
        <taxon>Spirosomataceae</taxon>
        <taxon>Runella</taxon>
    </lineage>
</organism>
<gene>
    <name evidence="2" type="ordered locus">Runsl_3895</name>
</gene>
<dbReference type="EMBL" id="CP002859">
    <property type="protein sequence ID" value="AEI50251.1"/>
    <property type="molecule type" value="Genomic_DNA"/>
</dbReference>